<dbReference type="Pfam" id="PF00011">
    <property type="entry name" value="HSP20"/>
    <property type="match status" value="1"/>
</dbReference>
<protein>
    <recommendedName>
        <fullName evidence="5">SHSP domain-containing protein</fullName>
    </recommendedName>
</protein>
<dbReference type="KEGG" id="ndi:NDAI_0C02790"/>
<name>G0W828_NAUDC</name>
<dbReference type="CDD" id="cd06464">
    <property type="entry name" value="ACD_sHsps-like"/>
    <property type="match status" value="1"/>
</dbReference>
<feature type="domain" description="SHSP" evidence="5">
    <location>
        <begin position="77"/>
        <end position="198"/>
    </location>
</feature>
<dbReference type="GeneID" id="11496764"/>
<dbReference type="Proteomes" id="UP000000689">
    <property type="component" value="Chromosome 3"/>
</dbReference>
<comment type="similarity">
    <text evidence="2 3">Belongs to the small heat shock protein (HSP20) family.</text>
</comment>
<feature type="region of interest" description="Disordered" evidence="4">
    <location>
        <begin position="26"/>
        <end position="46"/>
    </location>
</feature>
<reference evidence="6 7" key="1">
    <citation type="journal article" date="2011" name="Proc. Natl. Acad. Sci. U.S.A.">
        <title>Evolutionary erosion of yeast sex chromosomes by mating-type switching accidents.</title>
        <authorList>
            <person name="Gordon J.L."/>
            <person name="Armisen D."/>
            <person name="Proux-Wera E."/>
            <person name="Oheigeartaigh S.S."/>
            <person name="Byrne K.P."/>
            <person name="Wolfe K.H."/>
        </authorList>
    </citation>
    <scope>NUCLEOTIDE SEQUENCE [LARGE SCALE GENOMIC DNA]</scope>
    <source>
        <strain evidence="7">ATCC 10597 / BCRC 20456 / CBS 421 / NBRC 0211 / NRRL Y-12639</strain>
    </source>
</reference>
<dbReference type="Gene3D" id="2.60.40.790">
    <property type="match status" value="1"/>
</dbReference>
<organism evidence="6 7">
    <name type="scientific">Naumovozyma dairenensis (strain ATCC 10597 / BCRC 20456 / CBS 421 / NBRC 0211 / NRRL Y-12639)</name>
    <name type="common">Saccharomyces dairenensis</name>
    <dbReference type="NCBI Taxonomy" id="1071378"/>
    <lineage>
        <taxon>Eukaryota</taxon>
        <taxon>Fungi</taxon>
        <taxon>Dikarya</taxon>
        <taxon>Ascomycota</taxon>
        <taxon>Saccharomycotina</taxon>
        <taxon>Saccharomycetes</taxon>
        <taxon>Saccharomycetales</taxon>
        <taxon>Saccharomycetaceae</taxon>
        <taxon>Naumovozyma</taxon>
    </lineage>
</organism>
<evidence type="ECO:0000313" key="6">
    <source>
        <dbReference type="EMBL" id="CCD23939.1"/>
    </source>
</evidence>
<dbReference type="OMA" id="KVMERAC"/>
<dbReference type="HOGENOM" id="CLU_046737_12_0_1"/>
<dbReference type="OrthoDB" id="5511210at2759"/>
<dbReference type="eggNOG" id="KOG0710">
    <property type="taxonomic scope" value="Eukaryota"/>
</dbReference>
<gene>
    <name evidence="6" type="primary">NDAI0C02790</name>
    <name evidence="6" type="ordered locus">NDAI_0C02790</name>
</gene>
<evidence type="ECO:0000256" key="1">
    <source>
        <dbReference type="ARBA" id="ARBA00023016"/>
    </source>
</evidence>
<proteinExistence type="inferred from homology"/>
<dbReference type="PROSITE" id="PS01031">
    <property type="entry name" value="SHSP"/>
    <property type="match status" value="1"/>
</dbReference>
<dbReference type="AlphaFoldDB" id="G0W828"/>
<dbReference type="InterPro" id="IPR008978">
    <property type="entry name" value="HSP20-like_chaperone"/>
</dbReference>
<keyword evidence="1" id="KW-0346">Stress response</keyword>
<evidence type="ECO:0000259" key="5">
    <source>
        <dbReference type="PROSITE" id="PS01031"/>
    </source>
</evidence>
<sequence length="205" mass="23377">MSYYPFHNFSEDFDEGFGIVDSTMSRARRPQTNRNSNIQGGLIRPGNNDSMVVPRYGPSDLDNWFDTDIPLVPMGFGSTRNLTVPIDILDHDNNYEIKVNIPGVRQKKNISLEYNKNKNQFSISGEIPPIITEERSGNVRVQERASGKFRRSVTLPEYPKINVEQAKADYTSGILTLEVPKVKPSDADKEQVRRIEIVSDQDWEK</sequence>
<dbReference type="RefSeq" id="XP_003669182.1">
    <property type="nucleotide sequence ID" value="XM_003669134.1"/>
</dbReference>
<dbReference type="EMBL" id="HE580269">
    <property type="protein sequence ID" value="CCD23939.1"/>
    <property type="molecule type" value="Genomic_DNA"/>
</dbReference>
<keyword evidence="7" id="KW-1185">Reference proteome</keyword>
<dbReference type="InterPro" id="IPR031107">
    <property type="entry name" value="Small_HSP"/>
</dbReference>
<accession>G0W828</accession>
<evidence type="ECO:0000256" key="2">
    <source>
        <dbReference type="PROSITE-ProRule" id="PRU00285"/>
    </source>
</evidence>
<dbReference type="PANTHER" id="PTHR11527">
    <property type="entry name" value="HEAT-SHOCK PROTEIN 20 FAMILY MEMBER"/>
    <property type="match status" value="1"/>
</dbReference>
<dbReference type="SUPFAM" id="SSF49764">
    <property type="entry name" value="HSP20-like chaperones"/>
    <property type="match status" value="1"/>
</dbReference>
<evidence type="ECO:0000256" key="3">
    <source>
        <dbReference type="RuleBase" id="RU003616"/>
    </source>
</evidence>
<dbReference type="InterPro" id="IPR002068">
    <property type="entry name" value="A-crystallin/Hsp20_dom"/>
</dbReference>
<evidence type="ECO:0000256" key="4">
    <source>
        <dbReference type="SAM" id="MobiDB-lite"/>
    </source>
</evidence>
<dbReference type="STRING" id="1071378.G0W828"/>
<evidence type="ECO:0000313" key="7">
    <source>
        <dbReference type="Proteomes" id="UP000000689"/>
    </source>
</evidence>